<dbReference type="Pfam" id="PF00753">
    <property type="entry name" value="Lactamase_B"/>
    <property type="match status" value="1"/>
</dbReference>
<gene>
    <name evidence="3" type="ORF">RM531_04655</name>
</gene>
<evidence type="ECO:0000256" key="1">
    <source>
        <dbReference type="SAM" id="SignalP"/>
    </source>
</evidence>
<keyword evidence="1" id="KW-0732">Signal</keyword>
<dbReference type="PANTHER" id="PTHR42951">
    <property type="entry name" value="METALLO-BETA-LACTAMASE DOMAIN-CONTAINING"/>
    <property type="match status" value="1"/>
</dbReference>
<dbReference type="CDD" id="cd16282">
    <property type="entry name" value="metallo-hydrolase-like_MBL-fold"/>
    <property type="match status" value="1"/>
</dbReference>
<keyword evidence="4" id="KW-1185">Reference proteome</keyword>
<dbReference type="InterPro" id="IPR001279">
    <property type="entry name" value="Metallo-B-lactamas"/>
</dbReference>
<evidence type="ECO:0000313" key="4">
    <source>
        <dbReference type="Proteomes" id="UP001259982"/>
    </source>
</evidence>
<comment type="caution">
    <text evidence="3">The sequence shown here is derived from an EMBL/GenBank/DDBJ whole genome shotgun (WGS) entry which is preliminary data.</text>
</comment>
<dbReference type="EMBL" id="JAVRHY010000003">
    <property type="protein sequence ID" value="MDT0617755.1"/>
    <property type="molecule type" value="Genomic_DNA"/>
</dbReference>
<name>A0ABU3B5P1_9GAMM</name>
<accession>A0ABU3B5P1</accession>
<reference evidence="3 4" key="1">
    <citation type="submission" date="2023-09" db="EMBL/GenBank/DDBJ databases">
        <authorList>
            <person name="Rey-Velasco X."/>
        </authorList>
    </citation>
    <scope>NUCLEOTIDE SEQUENCE [LARGE SCALE GENOMIC DNA]</scope>
    <source>
        <strain evidence="3 4">P385</strain>
    </source>
</reference>
<dbReference type="RefSeq" id="WP_311657648.1">
    <property type="nucleotide sequence ID" value="NZ_JAVRHY010000003.1"/>
</dbReference>
<feature type="chain" id="PRO_5046510982" evidence="1">
    <location>
        <begin position="26"/>
        <end position="326"/>
    </location>
</feature>
<feature type="domain" description="Metallo-beta-lactamase" evidence="2">
    <location>
        <begin position="62"/>
        <end position="252"/>
    </location>
</feature>
<sequence length="326" mass="36499">MQTPRRLLFTTIGALVWAASWQTGASGSSSAAIDLTPVRLTDRAWFFRGALDAVSRANRGFMSNAGFVVTDDGVVVFDALGTPALGRAMIEAVREVTEQPIRRVIVSHYHADHMYGLSAFRDIGADIWARGEGRRYLASDGARRRLDQRRDMLGPWMGDQSPLVPADRWLALPRGERMSFRMGGVEFVLISAGFAHARDDLMLLVPDEQLMFAGDIYAAGRIPFVEDGDTRGWLTAMQQMEDAAPTIVVPGHGRVSRDLDEDIRLTRDYIRFLRERMRAAVENFVPFEQAYANTDWSRFADQPAFEAANRGNAYSVYLEMEQAVLE</sequence>
<dbReference type="InterPro" id="IPR050855">
    <property type="entry name" value="NDM-1-like"/>
</dbReference>
<evidence type="ECO:0000259" key="2">
    <source>
        <dbReference type="SMART" id="SM00849"/>
    </source>
</evidence>
<evidence type="ECO:0000313" key="3">
    <source>
        <dbReference type="EMBL" id="MDT0617755.1"/>
    </source>
</evidence>
<organism evidence="3 4">
    <name type="scientific">Spectribacter acetivorans</name>
    <dbReference type="NCBI Taxonomy" id="3075603"/>
    <lineage>
        <taxon>Bacteria</taxon>
        <taxon>Pseudomonadati</taxon>
        <taxon>Pseudomonadota</taxon>
        <taxon>Gammaproteobacteria</taxon>
        <taxon>Salinisphaerales</taxon>
        <taxon>Salinisphaeraceae</taxon>
        <taxon>Spectribacter</taxon>
    </lineage>
</organism>
<dbReference type="SMART" id="SM00849">
    <property type="entry name" value="Lactamase_B"/>
    <property type="match status" value="1"/>
</dbReference>
<proteinExistence type="predicted"/>
<dbReference type="Proteomes" id="UP001259982">
    <property type="component" value="Unassembled WGS sequence"/>
</dbReference>
<dbReference type="Gene3D" id="3.60.15.10">
    <property type="entry name" value="Ribonuclease Z/Hydroxyacylglutathione hydrolase-like"/>
    <property type="match status" value="1"/>
</dbReference>
<dbReference type="PANTHER" id="PTHR42951:SF20">
    <property type="entry name" value="BETA LACTAMASE"/>
    <property type="match status" value="1"/>
</dbReference>
<dbReference type="SUPFAM" id="SSF56281">
    <property type="entry name" value="Metallo-hydrolase/oxidoreductase"/>
    <property type="match status" value="1"/>
</dbReference>
<protein>
    <submittedName>
        <fullName evidence="3">MBL fold metallo-hydrolase</fullName>
    </submittedName>
</protein>
<dbReference type="InterPro" id="IPR036866">
    <property type="entry name" value="RibonucZ/Hydroxyglut_hydro"/>
</dbReference>
<feature type="signal peptide" evidence="1">
    <location>
        <begin position="1"/>
        <end position="25"/>
    </location>
</feature>